<dbReference type="SUPFAM" id="SSF56281">
    <property type="entry name" value="Metallo-hydrolase/oxidoreductase"/>
    <property type="match status" value="1"/>
</dbReference>
<name>A0YBW5_9GAMM</name>
<dbReference type="EMBL" id="AAVT01000002">
    <property type="protein sequence ID" value="EAW32045.1"/>
    <property type="molecule type" value="Genomic_DNA"/>
</dbReference>
<sequence>MSELMYPFDGVPAVGTTFQVADEVYWISMPLPISLDHINLYLLEEDDGG</sequence>
<gene>
    <name evidence="1" type="ORF">GP2143_06325</name>
</gene>
<accession>A0YBW5</accession>
<dbReference type="eggNOG" id="COG0491">
    <property type="taxonomic scope" value="Bacteria"/>
</dbReference>
<dbReference type="STRING" id="247633.GP2143_06325"/>
<dbReference type="InterPro" id="IPR036866">
    <property type="entry name" value="RibonucZ/Hydroxyglut_hydro"/>
</dbReference>
<keyword evidence="2" id="KW-1185">Reference proteome</keyword>
<proteinExistence type="predicted"/>
<comment type="caution">
    <text evidence="1">The sequence shown here is derived from an EMBL/GenBank/DDBJ whole genome shotgun (WGS) entry which is preliminary data.</text>
</comment>
<reference evidence="1 2" key="1">
    <citation type="journal article" date="2010" name="J. Bacteriol.">
        <title>Genome sequence of the oligotrophic marine Gammaproteobacterium HTCC2143, isolated from the Oregon Coast.</title>
        <authorList>
            <person name="Oh H.M."/>
            <person name="Kang I."/>
            <person name="Ferriera S."/>
            <person name="Giovannoni S.J."/>
            <person name="Cho J.C."/>
        </authorList>
    </citation>
    <scope>NUCLEOTIDE SEQUENCE [LARGE SCALE GENOMIC DNA]</scope>
    <source>
        <strain evidence="1 2">HTCC2143</strain>
    </source>
</reference>
<dbReference type="Proteomes" id="UP000004931">
    <property type="component" value="Unassembled WGS sequence"/>
</dbReference>
<protein>
    <submittedName>
        <fullName evidence="1">Beta-lactamase-like protein</fullName>
    </submittedName>
</protein>
<organism evidence="1 2">
    <name type="scientific">marine gamma proteobacterium HTCC2143</name>
    <dbReference type="NCBI Taxonomy" id="247633"/>
    <lineage>
        <taxon>Bacteria</taxon>
        <taxon>Pseudomonadati</taxon>
        <taxon>Pseudomonadota</taxon>
        <taxon>Gammaproteobacteria</taxon>
        <taxon>Cellvibrionales</taxon>
        <taxon>Spongiibacteraceae</taxon>
        <taxon>BD1-7 clade</taxon>
    </lineage>
</organism>
<evidence type="ECO:0000313" key="2">
    <source>
        <dbReference type="Proteomes" id="UP000004931"/>
    </source>
</evidence>
<dbReference type="AlphaFoldDB" id="A0YBW5"/>
<evidence type="ECO:0000313" key="1">
    <source>
        <dbReference type="EMBL" id="EAW32045.1"/>
    </source>
</evidence>